<organism evidence="2 3">
    <name type="scientific">Photobacterium profundum (strain SS9)</name>
    <dbReference type="NCBI Taxonomy" id="298386"/>
    <lineage>
        <taxon>Bacteria</taxon>
        <taxon>Pseudomonadati</taxon>
        <taxon>Pseudomonadota</taxon>
        <taxon>Gammaproteobacteria</taxon>
        <taxon>Vibrionales</taxon>
        <taxon>Vibrionaceae</taxon>
        <taxon>Photobacterium</taxon>
    </lineage>
</organism>
<protein>
    <submittedName>
        <fullName evidence="2">Uncharacterized protein</fullName>
    </submittedName>
</protein>
<dbReference type="HOGENOM" id="CLU_2207579_0_0_6"/>
<evidence type="ECO:0000313" key="3">
    <source>
        <dbReference type="Proteomes" id="UP000000593"/>
    </source>
</evidence>
<dbReference type="KEGG" id="ppr:PBPRB1239"/>
<keyword evidence="1" id="KW-0812">Transmembrane</keyword>
<sequence length="107" mass="11993">MHHSLQVSLPTIITKVTAQVLDIHEPNFQKLTVVSIVIQPAMESKSNMGMISTVLSVSMFLMPRIMMTGLLANSMHRTSKLILTLVMRFYSMASTLNLMGNRSFSHK</sequence>
<name>Q6LHW9_PHOPR</name>
<dbReference type="AlphaFoldDB" id="Q6LHW9"/>
<proteinExistence type="predicted"/>
<keyword evidence="1" id="KW-0472">Membrane</keyword>
<evidence type="ECO:0000313" key="2">
    <source>
        <dbReference type="EMBL" id="CAG23111.1"/>
    </source>
</evidence>
<reference evidence="3" key="1">
    <citation type="journal article" date="2005" name="Science">
        <title>Life at depth: Photobacterium profundum genome sequence and expression analysis.</title>
        <authorList>
            <person name="Vezzi A."/>
            <person name="Campanaro S."/>
            <person name="D'Angelo M."/>
            <person name="Simonato F."/>
            <person name="Vitulo N."/>
            <person name="Lauro F.M."/>
            <person name="Cestaro A."/>
            <person name="Malacrida G."/>
            <person name="Simionati B."/>
            <person name="Cannata N."/>
            <person name="Romualdi C."/>
            <person name="Bartlett D.H."/>
            <person name="Valle G."/>
        </authorList>
    </citation>
    <scope>NUCLEOTIDE SEQUENCE [LARGE SCALE GENOMIC DNA]</scope>
    <source>
        <strain evidence="3">ATCC BAA-1253 / SS9</strain>
    </source>
</reference>
<feature type="transmembrane region" description="Helical" evidence="1">
    <location>
        <begin position="50"/>
        <end position="72"/>
    </location>
</feature>
<gene>
    <name evidence="2" type="ordered locus">PBPRB1239</name>
</gene>
<evidence type="ECO:0000256" key="1">
    <source>
        <dbReference type="SAM" id="Phobius"/>
    </source>
</evidence>
<keyword evidence="1" id="KW-1133">Transmembrane helix</keyword>
<keyword evidence="3" id="KW-1185">Reference proteome</keyword>
<dbReference type="EMBL" id="CR378678">
    <property type="protein sequence ID" value="CAG23111.1"/>
    <property type="molecule type" value="Genomic_DNA"/>
</dbReference>
<accession>Q6LHW9</accession>
<dbReference type="Proteomes" id="UP000000593">
    <property type="component" value="Chromosome 2"/>
</dbReference>